<feature type="region of interest" description="Disordered" evidence="1">
    <location>
        <begin position="191"/>
        <end position="225"/>
    </location>
</feature>
<accession>A0ABQ5SE54</accession>
<evidence type="ECO:0000313" key="3">
    <source>
        <dbReference type="EMBL" id="GLI68155.1"/>
    </source>
</evidence>
<keyword evidence="4" id="KW-1185">Reference proteome</keyword>
<evidence type="ECO:0000313" key="4">
    <source>
        <dbReference type="Proteomes" id="UP001165090"/>
    </source>
</evidence>
<protein>
    <submittedName>
        <fullName evidence="3">Uncharacterized protein</fullName>
    </submittedName>
</protein>
<feature type="non-terminal residue" evidence="3">
    <location>
        <position position="1"/>
    </location>
</feature>
<sequence length="543" mass="58725">EIKSQGIDILIKQFCGLFLFVHLVTVAVMTFSICSQPPADTTEFCVAHKVCSDSRCPPSASPCDRCRRSCNILFGSWGEHELDSLLKYGSSCMGDISVSIQLVNKQAPDRLDRCFTAARDSSGCNDSDGDSHVPYHEWILCRPHVKLPPGLPRPPRQPPAFSPCSAFTSEDDLEDDCEEWYNRNVSKEKYPDWLREPQQGTSDASPPQPPSSHLDGCSNSNLDPDDRWSNRNVAAGFFASWLASATDGPQALEEQFCQQLFRKATEFVTVDSDMLESSIGIPTVEYAHTAAAIRPAAADACNPFSCFSTDIPDSSVSRGNSDDDGFCCEALSSPIGSDCRTAATSDDDSRGSSRSCSSLNLGSLDLGSGGGYSSCDDEEEEEAGRAVGMEKDEQLLRPGFEGSSRCCDVGLNQSPCKPVDTSLDVSTPTLEGDTGDVSLVRLVECTSWELEIEAQQLRLALLDVDDGYEDLVLWDGLRQCAGGAAAWGCGVLEGCSWEEYAETTVSALQSPWIKTQLDGLLDDVVAGAMFGNGSEDEDEELLL</sequence>
<gene>
    <name evidence="3" type="ORF">VaNZ11_012493</name>
</gene>
<keyword evidence="2" id="KW-1133">Transmembrane helix</keyword>
<proteinExistence type="predicted"/>
<dbReference type="EMBL" id="BSDZ01000079">
    <property type="protein sequence ID" value="GLI68155.1"/>
    <property type="molecule type" value="Genomic_DNA"/>
</dbReference>
<keyword evidence="2" id="KW-0472">Membrane</keyword>
<evidence type="ECO:0000256" key="1">
    <source>
        <dbReference type="SAM" id="MobiDB-lite"/>
    </source>
</evidence>
<feature type="region of interest" description="Disordered" evidence="1">
    <location>
        <begin position="370"/>
        <end position="392"/>
    </location>
</feature>
<evidence type="ECO:0000256" key="2">
    <source>
        <dbReference type="SAM" id="Phobius"/>
    </source>
</evidence>
<dbReference type="Proteomes" id="UP001165090">
    <property type="component" value="Unassembled WGS sequence"/>
</dbReference>
<keyword evidence="2" id="KW-0812">Transmembrane</keyword>
<feature type="transmembrane region" description="Helical" evidence="2">
    <location>
        <begin position="14"/>
        <end position="33"/>
    </location>
</feature>
<comment type="caution">
    <text evidence="3">The sequence shown here is derived from an EMBL/GenBank/DDBJ whole genome shotgun (WGS) entry which is preliminary data.</text>
</comment>
<reference evidence="3 4" key="1">
    <citation type="journal article" date="2023" name="IScience">
        <title>Expanded male sex-determining region conserved during the evolution of homothallism in the green alga Volvox.</title>
        <authorList>
            <person name="Yamamoto K."/>
            <person name="Matsuzaki R."/>
            <person name="Mahakham W."/>
            <person name="Heman W."/>
            <person name="Sekimoto H."/>
            <person name="Kawachi M."/>
            <person name="Minakuchi Y."/>
            <person name="Toyoda A."/>
            <person name="Nozaki H."/>
        </authorList>
    </citation>
    <scope>NUCLEOTIDE SEQUENCE [LARGE SCALE GENOMIC DNA]</scope>
    <source>
        <strain evidence="3 4">NIES-4468</strain>
    </source>
</reference>
<organism evidence="3 4">
    <name type="scientific">Volvox africanus</name>
    <dbReference type="NCBI Taxonomy" id="51714"/>
    <lineage>
        <taxon>Eukaryota</taxon>
        <taxon>Viridiplantae</taxon>
        <taxon>Chlorophyta</taxon>
        <taxon>core chlorophytes</taxon>
        <taxon>Chlorophyceae</taxon>
        <taxon>CS clade</taxon>
        <taxon>Chlamydomonadales</taxon>
        <taxon>Volvocaceae</taxon>
        <taxon>Volvox</taxon>
    </lineage>
</organism>
<name>A0ABQ5SE54_9CHLO</name>